<accession>A0A2U7NW30</accession>
<dbReference type="EMBL" id="MF098557">
    <property type="protein sequence ID" value="ASV43930.1"/>
    <property type="molecule type" value="Genomic_DNA"/>
</dbReference>
<reference evidence="1" key="1">
    <citation type="submission" date="2017-05" db="EMBL/GenBank/DDBJ databases">
        <title>The virome of a scalding spring: bacteriophages and archaeal viruses share the pool.</title>
        <authorList>
            <person name="Zablocki O.D.J."/>
            <person name="van Zyl L.J."/>
            <person name="Kirby B."/>
            <person name="Trindade M.I."/>
        </authorList>
    </citation>
    <scope>NUCLEOTIDE SEQUENCE</scope>
</reference>
<protein>
    <submittedName>
        <fullName evidence="1">Uncharacterized protein</fullName>
    </submittedName>
</protein>
<name>A0A2U7NW30_9VIRU</name>
<proteinExistence type="predicted"/>
<evidence type="ECO:0000313" key="1">
    <source>
        <dbReference type="EMBL" id="ASV43930.1"/>
    </source>
</evidence>
<organism evidence="1">
    <name type="scientific">Hot spring virus BHS2</name>
    <dbReference type="NCBI Taxonomy" id="2024352"/>
    <lineage>
        <taxon>Viruses</taxon>
    </lineage>
</organism>
<sequence>MNNEVYKVFVPEELTKHVAVGSGPLDLSAQTDRLHPDKIFIWATDESIDKGLHINMLLTQEGCPWQFVPLSWVTTSPEKAQKEDLIYLPFIEPKPKGVDRVYWGGHVLMWCNKDDFKAARRKRLFETQVLQKTYLRPQKLTEDEEDFGTFEERMGKSPIEIRN</sequence>